<dbReference type="PROSITE" id="PS51900">
    <property type="entry name" value="CB"/>
    <property type="match status" value="1"/>
</dbReference>
<evidence type="ECO:0000256" key="6">
    <source>
        <dbReference type="SAM" id="MobiDB-lite"/>
    </source>
</evidence>
<dbReference type="Proteomes" id="UP001501116">
    <property type="component" value="Unassembled WGS sequence"/>
</dbReference>
<keyword evidence="10" id="KW-1185">Reference proteome</keyword>
<feature type="domain" description="Core-binding (CB)" evidence="8">
    <location>
        <begin position="14"/>
        <end position="95"/>
    </location>
</feature>
<feature type="domain" description="Tyr recombinase" evidence="7">
    <location>
        <begin position="117"/>
        <end position="310"/>
    </location>
</feature>
<keyword evidence="3 5" id="KW-0238">DNA-binding</keyword>
<comment type="caution">
    <text evidence="9">The sequence shown here is derived from an EMBL/GenBank/DDBJ whole genome shotgun (WGS) entry which is preliminary data.</text>
</comment>
<dbReference type="Gene3D" id="1.10.443.10">
    <property type="entry name" value="Intergrase catalytic core"/>
    <property type="match status" value="1"/>
</dbReference>
<comment type="similarity">
    <text evidence="1">Belongs to the 'phage' integrase family.</text>
</comment>
<organism evidence="9 10">
    <name type="scientific">Amycolatopsis minnesotensis</name>
    <dbReference type="NCBI Taxonomy" id="337894"/>
    <lineage>
        <taxon>Bacteria</taxon>
        <taxon>Bacillati</taxon>
        <taxon>Actinomycetota</taxon>
        <taxon>Actinomycetes</taxon>
        <taxon>Pseudonocardiales</taxon>
        <taxon>Pseudonocardiaceae</taxon>
        <taxon>Amycolatopsis</taxon>
    </lineage>
</organism>
<dbReference type="EMBL" id="BAAANN010000072">
    <property type="protein sequence ID" value="GAA1993501.1"/>
    <property type="molecule type" value="Genomic_DNA"/>
</dbReference>
<dbReference type="InterPro" id="IPR044068">
    <property type="entry name" value="CB"/>
</dbReference>
<dbReference type="RefSeq" id="WP_344431911.1">
    <property type="nucleotide sequence ID" value="NZ_BAAANN010000072.1"/>
</dbReference>
<accession>A0ABP5EA93</accession>
<evidence type="ECO:0000256" key="2">
    <source>
        <dbReference type="ARBA" id="ARBA00022908"/>
    </source>
</evidence>
<evidence type="ECO:0000256" key="3">
    <source>
        <dbReference type="ARBA" id="ARBA00023125"/>
    </source>
</evidence>
<dbReference type="PANTHER" id="PTHR30349:SF64">
    <property type="entry name" value="PROPHAGE INTEGRASE INTD-RELATED"/>
    <property type="match status" value="1"/>
</dbReference>
<gene>
    <name evidence="9" type="ORF">GCM10009754_86000</name>
</gene>
<feature type="region of interest" description="Disordered" evidence="6">
    <location>
        <begin position="320"/>
        <end position="342"/>
    </location>
</feature>
<proteinExistence type="inferred from homology"/>
<dbReference type="CDD" id="cd01189">
    <property type="entry name" value="INT_ICEBs1_C_like"/>
    <property type="match status" value="1"/>
</dbReference>
<dbReference type="InterPro" id="IPR050090">
    <property type="entry name" value="Tyrosine_recombinase_XerCD"/>
</dbReference>
<protein>
    <submittedName>
        <fullName evidence="9">Site-specific integrase</fullName>
    </submittedName>
</protein>
<evidence type="ECO:0000259" key="8">
    <source>
        <dbReference type="PROSITE" id="PS51900"/>
    </source>
</evidence>
<keyword evidence="2" id="KW-0229">DNA integration</keyword>
<dbReference type="InterPro" id="IPR013762">
    <property type="entry name" value="Integrase-like_cat_sf"/>
</dbReference>
<sequence>MARGEWVDPERAKIELKKYATHWIVQRPRLSPATVALYQWLLRKHILPTLGGVTLGCLSAALIRKWRADLLAAGVSESVAAKCYRLLRAILNTAVHEDGLLTRNPCRVPGAGKERAQKRPVLTVAQVFAIADRMPPRFRVLVLLAAFCSLRWGEVSALRRCDLTDDASALTVTQTLVRVPGISGFVVGPPKSAAGMRTVPIPQAIRADILEHLALYADSDREAWLFTGERSGNPLAKSNFNQRTEWTKAMANLGLNGVHFHDLRHAGNTWASKTPGTSTKDLMARMGHDDLRAALIYQHDTSEVGERVAQQLSDLIHDHRASSSDVNDEDDDGPAGSLVPAT</sequence>
<evidence type="ECO:0000313" key="9">
    <source>
        <dbReference type="EMBL" id="GAA1993501.1"/>
    </source>
</evidence>
<evidence type="ECO:0000256" key="1">
    <source>
        <dbReference type="ARBA" id="ARBA00008857"/>
    </source>
</evidence>
<dbReference type="Pfam" id="PF00589">
    <property type="entry name" value="Phage_integrase"/>
    <property type="match status" value="1"/>
</dbReference>
<dbReference type="Pfam" id="PF14659">
    <property type="entry name" value="Phage_int_SAM_3"/>
    <property type="match status" value="1"/>
</dbReference>
<evidence type="ECO:0000256" key="4">
    <source>
        <dbReference type="ARBA" id="ARBA00023172"/>
    </source>
</evidence>
<reference evidence="10" key="1">
    <citation type="journal article" date="2019" name="Int. J. Syst. Evol. Microbiol.">
        <title>The Global Catalogue of Microorganisms (GCM) 10K type strain sequencing project: providing services to taxonomists for standard genome sequencing and annotation.</title>
        <authorList>
            <consortium name="The Broad Institute Genomics Platform"/>
            <consortium name="The Broad Institute Genome Sequencing Center for Infectious Disease"/>
            <person name="Wu L."/>
            <person name="Ma J."/>
        </authorList>
    </citation>
    <scope>NUCLEOTIDE SEQUENCE [LARGE SCALE GENOMIC DNA]</scope>
    <source>
        <strain evidence="10">JCM 14545</strain>
    </source>
</reference>
<dbReference type="PANTHER" id="PTHR30349">
    <property type="entry name" value="PHAGE INTEGRASE-RELATED"/>
    <property type="match status" value="1"/>
</dbReference>
<evidence type="ECO:0000256" key="5">
    <source>
        <dbReference type="PROSITE-ProRule" id="PRU01248"/>
    </source>
</evidence>
<dbReference type="InterPro" id="IPR011010">
    <property type="entry name" value="DNA_brk_join_enz"/>
</dbReference>
<dbReference type="InterPro" id="IPR002104">
    <property type="entry name" value="Integrase_catalytic"/>
</dbReference>
<dbReference type="PROSITE" id="PS51898">
    <property type="entry name" value="TYR_RECOMBINASE"/>
    <property type="match status" value="1"/>
</dbReference>
<dbReference type="Gene3D" id="1.10.150.130">
    <property type="match status" value="1"/>
</dbReference>
<dbReference type="InterPro" id="IPR004107">
    <property type="entry name" value="Integrase_SAM-like_N"/>
</dbReference>
<dbReference type="InterPro" id="IPR010998">
    <property type="entry name" value="Integrase_recombinase_N"/>
</dbReference>
<dbReference type="SUPFAM" id="SSF56349">
    <property type="entry name" value="DNA breaking-rejoining enzymes"/>
    <property type="match status" value="1"/>
</dbReference>
<evidence type="ECO:0000259" key="7">
    <source>
        <dbReference type="PROSITE" id="PS51898"/>
    </source>
</evidence>
<evidence type="ECO:0000313" key="10">
    <source>
        <dbReference type="Proteomes" id="UP001501116"/>
    </source>
</evidence>
<name>A0ABP5EA93_9PSEU</name>
<keyword evidence="4" id="KW-0233">DNA recombination</keyword>